<evidence type="ECO:0000313" key="3">
    <source>
        <dbReference type="EMBL" id="SCV68922.1"/>
    </source>
</evidence>
<feature type="domain" description="Cyclin N-terminal" evidence="2">
    <location>
        <begin position="149"/>
        <end position="246"/>
    </location>
</feature>
<dbReference type="SUPFAM" id="SSF47954">
    <property type="entry name" value="Cyclin-like"/>
    <property type="match status" value="1"/>
</dbReference>
<dbReference type="OrthoDB" id="10250320at2759"/>
<evidence type="ECO:0000259" key="2">
    <source>
        <dbReference type="Pfam" id="PF00134"/>
    </source>
</evidence>
<dbReference type="EMBL" id="FMSP01000004">
    <property type="protein sequence ID" value="SCV68922.1"/>
    <property type="molecule type" value="Genomic_DNA"/>
</dbReference>
<dbReference type="GO" id="GO:0005634">
    <property type="term" value="C:nucleus"/>
    <property type="evidence" value="ECO:0007669"/>
    <property type="project" value="TreeGrafter"/>
</dbReference>
<dbReference type="GO" id="GO:0000307">
    <property type="term" value="C:cyclin-dependent protein kinase holoenzyme complex"/>
    <property type="evidence" value="ECO:0007669"/>
    <property type="project" value="TreeGrafter"/>
</dbReference>
<reference evidence="4" key="1">
    <citation type="submission" date="2016-09" db="EMBL/GenBank/DDBJ databases">
        <authorList>
            <person name="Jeantristanb JTB J.-T."/>
            <person name="Ricardo R."/>
        </authorList>
    </citation>
    <scope>NUCLEOTIDE SEQUENCE [LARGE SCALE GENOMIC DNA]</scope>
</reference>
<feature type="region of interest" description="Disordered" evidence="1">
    <location>
        <begin position="335"/>
        <end position="371"/>
    </location>
</feature>
<feature type="compositionally biased region" description="Low complexity" evidence="1">
    <location>
        <begin position="286"/>
        <end position="295"/>
    </location>
</feature>
<evidence type="ECO:0000256" key="1">
    <source>
        <dbReference type="SAM" id="MobiDB-lite"/>
    </source>
</evidence>
<proteinExistence type="predicted"/>
<dbReference type="AlphaFoldDB" id="A0A238F4M5"/>
<dbReference type="PANTHER" id="PTHR15615">
    <property type="match status" value="1"/>
</dbReference>
<name>A0A238F4M5_9BASI</name>
<dbReference type="InterPro" id="IPR036915">
    <property type="entry name" value="Cyclin-like_sf"/>
</dbReference>
<dbReference type="Gene3D" id="1.10.472.10">
    <property type="entry name" value="Cyclin-like"/>
    <property type="match status" value="1"/>
</dbReference>
<dbReference type="InterPro" id="IPR006671">
    <property type="entry name" value="Cyclin_N"/>
</dbReference>
<accession>A0A238F4M5</accession>
<feature type="region of interest" description="Disordered" evidence="1">
    <location>
        <begin position="286"/>
        <end position="319"/>
    </location>
</feature>
<dbReference type="STRING" id="269621.A0A238F4M5"/>
<dbReference type="CDD" id="cd20557">
    <property type="entry name" value="CYCLIN_ScPCL1-like"/>
    <property type="match status" value="1"/>
</dbReference>
<sequence length="438" mass="48308">MEFSFSSMTRRHPASLLPRFMHDPALLELVRTSVTSEMIGTQAHRSRSHHRPNHERLSWQSSPSRCRRSPISWPCRNLHLPRRLTFCIRHRPSFLAAHIADKACEVIECAPAPMSLGLPSPPTTPIRSKFSNAASTSSSTTPAGAEIPSLTSFIATLVQKSNVQVPTLLCTLVYLDRLRSRLPKVAHGMESTRHRVFLATLIVAAKYLNDSSPKNKHWQRYAAIFPIAEVNLMERQLLFLLDFDLRTDEHELCDHFAPFLSHFEPVASTSSIHAPTHVGTAPSAFAGASASTSTPVRAKASGRSAAAHQPHSPTASPISHIQSPALRRLSRNPIQNQPQYYTPRGSNLSSEVSPSDSESSGSTCSPETPIDELPAYPLHAISMEPTRRSSFAKMFEVGKEVLGFAQSSSTPAYSKPTYYSSIPSMRYTAADGIEVMQY</sequence>
<feature type="region of interest" description="Disordered" evidence="1">
    <location>
        <begin position="41"/>
        <end position="65"/>
    </location>
</feature>
<dbReference type="GO" id="GO:0016538">
    <property type="term" value="F:cyclin-dependent protein serine/threonine kinase regulator activity"/>
    <property type="evidence" value="ECO:0007669"/>
    <property type="project" value="TreeGrafter"/>
</dbReference>
<dbReference type="Pfam" id="PF00134">
    <property type="entry name" value="Cyclin_N"/>
    <property type="match status" value="1"/>
</dbReference>
<gene>
    <name evidence="3" type="ORF">BQ2448_1942</name>
</gene>
<dbReference type="Proteomes" id="UP000198372">
    <property type="component" value="Unassembled WGS sequence"/>
</dbReference>
<keyword evidence="4" id="KW-1185">Reference proteome</keyword>
<dbReference type="GO" id="GO:0019901">
    <property type="term" value="F:protein kinase binding"/>
    <property type="evidence" value="ECO:0007669"/>
    <property type="project" value="InterPro"/>
</dbReference>
<organism evidence="3 4">
    <name type="scientific">Microbotryum intermedium</name>
    <dbReference type="NCBI Taxonomy" id="269621"/>
    <lineage>
        <taxon>Eukaryota</taxon>
        <taxon>Fungi</taxon>
        <taxon>Dikarya</taxon>
        <taxon>Basidiomycota</taxon>
        <taxon>Pucciniomycotina</taxon>
        <taxon>Microbotryomycetes</taxon>
        <taxon>Microbotryales</taxon>
        <taxon>Microbotryaceae</taxon>
        <taxon>Microbotryum</taxon>
    </lineage>
</organism>
<protein>
    <submittedName>
        <fullName evidence="3">BQ2448_1942 protein</fullName>
    </submittedName>
</protein>
<feature type="compositionally biased region" description="Low complexity" evidence="1">
    <location>
        <begin position="346"/>
        <end position="365"/>
    </location>
</feature>
<evidence type="ECO:0000313" key="4">
    <source>
        <dbReference type="Proteomes" id="UP000198372"/>
    </source>
</evidence>
<feature type="compositionally biased region" description="Basic residues" evidence="1">
    <location>
        <begin position="44"/>
        <end position="53"/>
    </location>
</feature>
<dbReference type="PANTHER" id="PTHR15615:SF10">
    <property type="entry name" value="PHO85 CYCLIN-2-RELATED"/>
    <property type="match status" value="1"/>
</dbReference>
<dbReference type="InterPro" id="IPR013922">
    <property type="entry name" value="Cyclin_PHO80-like"/>
</dbReference>